<dbReference type="PROSITE" id="PS50216">
    <property type="entry name" value="DHHC"/>
    <property type="match status" value="1"/>
</dbReference>
<dbReference type="VEuPathDB" id="FungiDB:PSTT_12225"/>
<dbReference type="OrthoDB" id="302728at2759"/>
<dbReference type="EMBL" id="PKSM01000426">
    <property type="protein sequence ID" value="POV95264.1"/>
    <property type="molecule type" value="Genomic_DNA"/>
</dbReference>
<feature type="transmembrane region" description="Helical" evidence="1">
    <location>
        <begin position="123"/>
        <end position="146"/>
    </location>
</feature>
<gene>
    <name evidence="2" type="ORF">PSHT_15764</name>
</gene>
<evidence type="ECO:0000256" key="1">
    <source>
        <dbReference type="SAM" id="Phobius"/>
    </source>
</evidence>
<dbReference type="AlphaFoldDB" id="A0A2S4UDN2"/>
<keyword evidence="3" id="KW-1185">Reference proteome</keyword>
<keyword evidence="1" id="KW-0472">Membrane</keyword>
<sequence>MCFLDTAPDRQKDIACPTKRTPRYKGSGIRKGLSQARYRSTKWRGEEALTVGLEPVKLSVHHHKCSPEDMCVRMLSADGSGRIVRCSPLSVRTFFERLPLLDHPADSAFFLVFFCSVDNRQEFYKLFFISQVSLTAALYLAIYLNLFTTPQSRLSGNPTIQKISDRSIIYQCVDHTGSPLRCTICNDRSSRYALDIVWIVNYACQSLAALFLPGFDHHCVWFAQCISITNTLKPFIQVLILGATAILTGAIPIYPIVLQHVRQVIRLTWSAQSSGDTLRKIWWNRWWGWAGGPVYIGGLCLGYIYYPEINLQDPSTTFTKAPHGGTKTQQATKLVLSEPTLSALLIVLAATMVLGVILAMLTIVLKNNILNGLSTLEIERARQAKRASREAGVKLWVPSPASDGQPRGKVIFVPPDLPIFDLGPKLNFQHIMGKQVWHWFVPWTIGHLPDGVEWPISDKWIDYLRSLDVYHEGEL</sequence>
<evidence type="ECO:0008006" key="4">
    <source>
        <dbReference type="Google" id="ProtNLM"/>
    </source>
</evidence>
<keyword evidence="1" id="KW-0812">Transmembrane</keyword>
<proteinExistence type="predicted"/>
<feature type="transmembrane region" description="Helical" evidence="1">
    <location>
        <begin position="235"/>
        <end position="257"/>
    </location>
</feature>
<organism evidence="2 3">
    <name type="scientific">Puccinia striiformis</name>
    <dbReference type="NCBI Taxonomy" id="27350"/>
    <lineage>
        <taxon>Eukaryota</taxon>
        <taxon>Fungi</taxon>
        <taxon>Dikarya</taxon>
        <taxon>Basidiomycota</taxon>
        <taxon>Pucciniomycotina</taxon>
        <taxon>Pucciniomycetes</taxon>
        <taxon>Pucciniales</taxon>
        <taxon>Pucciniaceae</taxon>
        <taxon>Puccinia</taxon>
    </lineage>
</organism>
<comment type="caution">
    <text evidence="2">The sequence shown here is derived from an EMBL/GenBank/DDBJ whole genome shotgun (WGS) entry which is preliminary data.</text>
</comment>
<reference evidence="3" key="3">
    <citation type="journal article" date="2018" name="Mol. Plant Microbe Interact.">
        <title>Genome sequence resources for the wheat stripe rust pathogen (Puccinia striiformis f. sp. tritici) and the barley stripe rust pathogen (Puccinia striiformis f. sp. hordei).</title>
        <authorList>
            <person name="Xia C."/>
            <person name="Wang M."/>
            <person name="Yin C."/>
            <person name="Cornejo O.E."/>
            <person name="Hulbert S.H."/>
            <person name="Chen X."/>
        </authorList>
    </citation>
    <scope>NUCLEOTIDE SEQUENCE [LARGE SCALE GENOMIC DNA]</scope>
    <source>
        <strain evidence="3">93TX-2</strain>
    </source>
</reference>
<keyword evidence="1" id="KW-1133">Transmembrane helix</keyword>
<protein>
    <recommendedName>
        <fullName evidence="4">Protein S-acyltransferase</fullName>
    </recommendedName>
</protein>
<dbReference type="VEuPathDB" id="FungiDB:PSHT_15764"/>
<accession>A0A2S4UDN2</accession>
<dbReference type="Proteomes" id="UP000238274">
    <property type="component" value="Unassembled WGS sequence"/>
</dbReference>
<name>A0A2S4UDN2_9BASI</name>
<evidence type="ECO:0000313" key="3">
    <source>
        <dbReference type="Proteomes" id="UP000238274"/>
    </source>
</evidence>
<feature type="transmembrane region" description="Helical" evidence="1">
    <location>
        <begin position="343"/>
        <end position="365"/>
    </location>
</feature>
<evidence type="ECO:0000313" key="2">
    <source>
        <dbReference type="EMBL" id="POV95264.1"/>
    </source>
</evidence>
<reference evidence="3" key="2">
    <citation type="journal article" date="2018" name="BMC Genomics">
        <title>Genomic insights into host adaptation between the wheat stripe rust pathogen (Puccinia striiformis f. sp. tritici) and the barley stripe rust pathogen (Puccinia striiformis f. sp. hordei).</title>
        <authorList>
            <person name="Xia C."/>
            <person name="Wang M."/>
            <person name="Yin C."/>
            <person name="Cornejo O.E."/>
            <person name="Hulbert S.H."/>
            <person name="Chen X."/>
        </authorList>
    </citation>
    <scope>NUCLEOTIDE SEQUENCE [LARGE SCALE GENOMIC DNA]</scope>
    <source>
        <strain evidence="3">93TX-2</strain>
    </source>
</reference>
<reference evidence="2 3" key="1">
    <citation type="submission" date="2017-12" db="EMBL/GenBank/DDBJ databases">
        <title>Gene loss provides genomic basis for host adaptation in cereal stripe rust fungi.</title>
        <authorList>
            <person name="Xia C."/>
        </authorList>
    </citation>
    <scope>NUCLEOTIDE SEQUENCE [LARGE SCALE GENOMIC DNA]</scope>
    <source>
        <strain evidence="2 3">93TX-2</strain>
    </source>
</reference>
<feature type="transmembrane region" description="Helical" evidence="1">
    <location>
        <begin position="196"/>
        <end position="215"/>
    </location>
</feature>
<feature type="transmembrane region" description="Helical" evidence="1">
    <location>
        <begin position="286"/>
        <end position="306"/>
    </location>
</feature>